<dbReference type="EMBL" id="KN882025">
    <property type="protein sequence ID" value="KIY46707.1"/>
    <property type="molecule type" value="Genomic_DNA"/>
</dbReference>
<keyword evidence="2" id="KW-0378">Hydrolase</keyword>
<dbReference type="AlphaFoldDB" id="A0A0D7A6Q3"/>
<dbReference type="GO" id="GO:0016787">
    <property type="term" value="F:hydrolase activity"/>
    <property type="evidence" value="ECO:0007669"/>
    <property type="project" value="UniProtKB-KW"/>
</dbReference>
<evidence type="ECO:0000313" key="3">
    <source>
        <dbReference type="Proteomes" id="UP000054144"/>
    </source>
</evidence>
<dbReference type="PANTHER" id="PTHR43433">
    <property type="entry name" value="HYDROLASE, ALPHA/BETA FOLD FAMILY PROTEIN"/>
    <property type="match status" value="1"/>
</dbReference>
<dbReference type="Proteomes" id="UP000054144">
    <property type="component" value="Unassembled WGS sequence"/>
</dbReference>
<dbReference type="OrthoDB" id="19657at2759"/>
<dbReference type="InterPro" id="IPR000073">
    <property type="entry name" value="AB_hydrolase_1"/>
</dbReference>
<dbReference type="PRINTS" id="PR00111">
    <property type="entry name" value="ABHYDROLASE"/>
</dbReference>
<dbReference type="InterPro" id="IPR050471">
    <property type="entry name" value="AB_hydrolase"/>
</dbReference>
<dbReference type="SUPFAM" id="SSF53474">
    <property type="entry name" value="alpha/beta-Hydrolases"/>
    <property type="match status" value="1"/>
</dbReference>
<name>A0A0D7A6Q3_9AGAR</name>
<dbReference type="InterPro" id="IPR029058">
    <property type="entry name" value="AB_hydrolase_fold"/>
</dbReference>
<accession>A0A0D7A6Q3</accession>
<reference evidence="2 3" key="1">
    <citation type="journal article" date="2015" name="Fungal Genet. Biol.">
        <title>Evolution of novel wood decay mechanisms in Agaricales revealed by the genome sequences of Fistulina hepatica and Cylindrobasidium torrendii.</title>
        <authorList>
            <person name="Floudas D."/>
            <person name="Held B.W."/>
            <person name="Riley R."/>
            <person name="Nagy L.G."/>
            <person name="Koehler G."/>
            <person name="Ransdell A.S."/>
            <person name="Younus H."/>
            <person name="Chow J."/>
            <person name="Chiniquy J."/>
            <person name="Lipzen A."/>
            <person name="Tritt A."/>
            <person name="Sun H."/>
            <person name="Haridas S."/>
            <person name="LaButti K."/>
            <person name="Ohm R.A."/>
            <person name="Kues U."/>
            <person name="Blanchette R.A."/>
            <person name="Grigoriev I.V."/>
            <person name="Minto R.E."/>
            <person name="Hibbett D.S."/>
        </authorList>
    </citation>
    <scope>NUCLEOTIDE SEQUENCE [LARGE SCALE GENOMIC DNA]</scope>
    <source>
        <strain evidence="2 3">ATCC 64428</strain>
    </source>
</reference>
<dbReference type="Pfam" id="PF00561">
    <property type="entry name" value="Abhydrolase_1"/>
    <property type="match status" value="1"/>
</dbReference>
<sequence length="343" mass="38670">MSSDEHPTIFPSHSLLKKGLCPVTKIRGQEHNPIESHSLYFELHGTSLDDPTVHRLIFIMGLNSTSFSWEPQVRYFTESEERRDRYHVLVFDNRGVGNSGYPMGPYTTSGMAEDVIALLDYVGWKDGRSVNVVGISLGGMIALELADKIPERISSLVLVVTTPGNRFFWQNLPAFRTVRNLARITFNADPAIRAPISMSMLFPPSWLAKPAEYATPDENGKVRTNMDVQIEEFMYRVKLQRPQRFLGHISQMAAALTHHVSSKRLKHIAEEIAAPGKGKVIVLCGDEDWLVDLGGSRQLAAAMHPYAESVQFKETGHGIHMQRKKQFCEVVERAVREGVERRM</sequence>
<dbReference type="PANTHER" id="PTHR43433:SF5">
    <property type="entry name" value="AB HYDROLASE-1 DOMAIN-CONTAINING PROTEIN"/>
    <property type="match status" value="1"/>
</dbReference>
<proteinExistence type="predicted"/>
<gene>
    <name evidence="2" type="ORF">FISHEDRAFT_75410</name>
</gene>
<evidence type="ECO:0000313" key="2">
    <source>
        <dbReference type="EMBL" id="KIY46707.1"/>
    </source>
</evidence>
<organism evidence="2 3">
    <name type="scientific">Fistulina hepatica ATCC 64428</name>
    <dbReference type="NCBI Taxonomy" id="1128425"/>
    <lineage>
        <taxon>Eukaryota</taxon>
        <taxon>Fungi</taxon>
        <taxon>Dikarya</taxon>
        <taxon>Basidiomycota</taxon>
        <taxon>Agaricomycotina</taxon>
        <taxon>Agaricomycetes</taxon>
        <taxon>Agaricomycetidae</taxon>
        <taxon>Agaricales</taxon>
        <taxon>Fistulinaceae</taxon>
        <taxon>Fistulina</taxon>
    </lineage>
</organism>
<dbReference type="Gene3D" id="3.40.50.1820">
    <property type="entry name" value="alpha/beta hydrolase"/>
    <property type="match status" value="1"/>
</dbReference>
<feature type="domain" description="AB hydrolase-1" evidence="1">
    <location>
        <begin position="56"/>
        <end position="322"/>
    </location>
</feature>
<keyword evidence="3" id="KW-1185">Reference proteome</keyword>
<evidence type="ECO:0000259" key="1">
    <source>
        <dbReference type="Pfam" id="PF00561"/>
    </source>
</evidence>
<protein>
    <submittedName>
        <fullName evidence="2">Alpha/beta-hydrolase</fullName>
    </submittedName>
</protein>